<evidence type="ECO:0000313" key="5">
    <source>
        <dbReference type="EMBL" id="MFL9842798.1"/>
    </source>
</evidence>
<keyword evidence="1" id="KW-0677">Repeat</keyword>
<keyword evidence="2 3" id="KW-0802">TPR repeat</keyword>
<dbReference type="RefSeq" id="WP_408083021.1">
    <property type="nucleotide sequence ID" value="NZ_JBELPZ010000001.1"/>
</dbReference>
<dbReference type="InterPro" id="IPR051012">
    <property type="entry name" value="CellSynth/LPSAsmb/PSIAsmb"/>
</dbReference>
<dbReference type="Pfam" id="PF07719">
    <property type="entry name" value="TPR_2"/>
    <property type="match status" value="1"/>
</dbReference>
<protein>
    <submittedName>
        <fullName evidence="5">Tetratricopeptide repeat protein</fullName>
    </submittedName>
</protein>
<evidence type="ECO:0000313" key="6">
    <source>
        <dbReference type="Proteomes" id="UP001629156"/>
    </source>
</evidence>
<evidence type="ECO:0000256" key="3">
    <source>
        <dbReference type="PROSITE-ProRule" id="PRU00339"/>
    </source>
</evidence>
<feature type="repeat" description="TPR" evidence="3">
    <location>
        <begin position="215"/>
        <end position="248"/>
    </location>
</feature>
<proteinExistence type="predicted"/>
<evidence type="ECO:0000256" key="1">
    <source>
        <dbReference type="ARBA" id="ARBA00022737"/>
    </source>
</evidence>
<keyword evidence="6" id="KW-1185">Reference proteome</keyword>
<sequence>MKQTFILIALLLLCYTGKAQNLTEFNQLLKDGDSIAQKQFLEKWEKTGTDNPDFYVACFNYYVNKSRKENITFQNDEGEGESFVILDSLNNKAGYLNSRVIYNEKDAKKALQYIDKGIDKFPERLDMRFGEVYFLGKLEEYEKFTGSIIKTIDYSATIKNAWLWKGNQPLDDAKAFMLGSVQDYVVQLYNTGQDALFDNIRRIAEAVLKHYPDHVESLSNLSIAYMMQNKTDKALEALLKAEKLAPEDTIVLGNIAHAYKLKKDKANAVKYYNLVKKYGDEDEKAFAEEKIKNLGEE</sequence>
<dbReference type="Gene3D" id="1.25.40.10">
    <property type="entry name" value="Tetratricopeptide repeat domain"/>
    <property type="match status" value="1"/>
</dbReference>
<dbReference type="InterPro" id="IPR011990">
    <property type="entry name" value="TPR-like_helical_dom_sf"/>
</dbReference>
<evidence type="ECO:0000256" key="4">
    <source>
        <dbReference type="SAM" id="SignalP"/>
    </source>
</evidence>
<dbReference type="Proteomes" id="UP001629156">
    <property type="component" value="Unassembled WGS sequence"/>
</dbReference>
<dbReference type="SUPFAM" id="SSF48452">
    <property type="entry name" value="TPR-like"/>
    <property type="match status" value="1"/>
</dbReference>
<comment type="caution">
    <text evidence="5">The sequence shown here is derived from an EMBL/GenBank/DDBJ whole genome shotgun (WGS) entry which is preliminary data.</text>
</comment>
<dbReference type="PANTHER" id="PTHR45586:SF1">
    <property type="entry name" value="LIPOPOLYSACCHARIDE ASSEMBLY PROTEIN B"/>
    <property type="match status" value="1"/>
</dbReference>
<dbReference type="InterPro" id="IPR019734">
    <property type="entry name" value="TPR_rpt"/>
</dbReference>
<accession>A0ABW8YRP1</accession>
<dbReference type="SMART" id="SM00028">
    <property type="entry name" value="TPR"/>
    <property type="match status" value="2"/>
</dbReference>
<feature type="chain" id="PRO_5046638526" evidence="4">
    <location>
        <begin position="20"/>
        <end position="297"/>
    </location>
</feature>
<dbReference type="EMBL" id="JBELPZ010000001">
    <property type="protein sequence ID" value="MFL9842798.1"/>
    <property type="molecule type" value="Genomic_DNA"/>
</dbReference>
<dbReference type="PROSITE" id="PS50005">
    <property type="entry name" value="TPR"/>
    <property type="match status" value="1"/>
</dbReference>
<evidence type="ECO:0000256" key="2">
    <source>
        <dbReference type="ARBA" id="ARBA00022803"/>
    </source>
</evidence>
<keyword evidence="4" id="KW-0732">Signal</keyword>
<dbReference type="PANTHER" id="PTHR45586">
    <property type="entry name" value="TPR REPEAT-CONTAINING PROTEIN PA4667"/>
    <property type="match status" value="1"/>
</dbReference>
<organism evidence="5 6">
    <name type="scientific">Flavobacterium rhizosphaerae</name>
    <dbReference type="NCBI Taxonomy" id="3163298"/>
    <lineage>
        <taxon>Bacteria</taxon>
        <taxon>Pseudomonadati</taxon>
        <taxon>Bacteroidota</taxon>
        <taxon>Flavobacteriia</taxon>
        <taxon>Flavobacteriales</taxon>
        <taxon>Flavobacteriaceae</taxon>
        <taxon>Flavobacterium</taxon>
    </lineage>
</organism>
<name>A0ABW8YRP1_9FLAO</name>
<gene>
    <name evidence="5" type="ORF">ABS766_00050</name>
</gene>
<reference evidence="5 6" key="1">
    <citation type="submission" date="2024-06" db="EMBL/GenBank/DDBJ databases">
        <authorList>
            <person name="Kaempfer P."/>
            <person name="Viver T."/>
        </authorList>
    </citation>
    <scope>NUCLEOTIDE SEQUENCE [LARGE SCALE GENOMIC DNA]</scope>
    <source>
        <strain evidence="5 6">ST-119</strain>
    </source>
</reference>
<dbReference type="InterPro" id="IPR013105">
    <property type="entry name" value="TPR_2"/>
</dbReference>
<feature type="signal peptide" evidence="4">
    <location>
        <begin position="1"/>
        <end position="19"/>
    </location>
</feature>